<dbReference type="Gene3D" id="1.10.10.10">
    <property type="entry name" value="Winged helix-like DNA-binding domain superfamily/Winged helix DNA-binding domain"/>
    <property type="match status" value="1"/>
</dbReference>
<dbReference type="GO" id="GO:0005829">
    <property type="term" value="C:cytosol"/>
    <property type="evidence" value="ECO:0007669"/>
    <property type="project" value="TreeGrafter"/>
</dbReference>
<dbReference type="EMBL" id="FQVU01000004">
    <property type="protein sequence ID" value="SHH02139.1"/>
    <property type="molecule type" value="Genomic_DNA"/>
</dbReference>
<dbReference type="SUPFAM" id="SSF46785">
    <property type="entry name" value="Winged helix' DNA-binding domain"/>
    <property type="match status" value="1"/>
</dbReference>
<dbReference type="GO" id="GO:0003677">
    <property type="term" value="F:DNA binding"/>
    <property type="evidence" value="ECO:0007669"/>
    <property type="project" value="UniProtKB-KW"/>
</dbReference>
<protein>
    <submittedName>
        <fullName evidence="7">DNA-binding transcriptional regulator, LysR family</fullName>
    </submittedName>
</protein>
<dbReference type="RefSeq" id="WP_073391556.1">
    <property type="nucleotide sequence ID" value="NZ_FQVU01000004.1"/>
</dbReference>
<keyword evidence="5" id="KW-1133">Transmembrane helix</keyword>
<proteinExistence type="inferred from homology"/>
<dbReference type="InterPro" id="IPR000847">
    <property type="entry name" value="LysR_HTH_N"/>
</dbReference>
<dbReference type="Pfam" id="PF00126">
    <property type="entry name" value="HTH_1"/>
    <property type="match status" value="1"/>
</dbReference>
<dbReference type="Proteomes" id="UP000186132">
    <property type="component" value="Unassembled WGS sequence"/>
</dbReference>
<reference evidence="7 8" key="1">
    <citation type="submission" date="2016-11" db="EMBL/GenBank/DDBJ databases">
        <authorList>
            <person name="Jaros S."/>
            <person name="Januszkiewicz K."/>
            <person name="Wedrychowicz H."/>
        </authorList>
    </citation>
    <scope>NUCLEOTIDE SEQUENCE [LARGE SCALE GENOMIC DNA]</scope>
    <source>
        <strain evidence="7 8">DSM 45627</strain>
    </source>
</reference>
<dbReference type="SUPFAM" id="SSF53850">
    <property type="entry name" value="Periplasmic binding protein-like II"/>
    <property type="match status" value="1"/>
</dbReference>
<evidence type="ECO:0000256" key="5">
    <source>
        <dbReference type="SAM" id="Phobius"/>
    </source>
</evidence>
<feature type="transmembrane region" description="Helical" evidence="5">
    <location>
        <begin position="231"/>
        <end position="253"/>
    </location>
</feature>
<accession>A0A1M5PKX8</accession>
<keyword evidence="8" id="KW-1185">Reference proteome</keyword>
<evidence type="ECO:0000256" key="3">
    <source>
        <dbReference type="ARBA" id="ARBA00023125"/>
    </source>
</evidence>
<comment type="similarity">
    <text evidence="1">Belongs to the LysR transcriptional regulatory family.</text>
</comment>
<evidence type="ECO:0000313" key="7">
    <source>
        <dbReference type="EMBL" id="SHH02139.1"/>
    </source>
</evidence>
<dbReference type="PROSITE" id="PS50931">
    <property type="entry name" value="HTH_LYSR"/>
    <property type="match status" value="1"/>
</dbReference>
<evidence type="ECO:0000256" key="1">
    <source>
        <dbReference type="ARBA" id="ARBA00009437"/>
    </source>
</evidence>
<keyword evidence="2" id="KW-0805">Transcription regulation</keyword>
<feature type="domain" description="HTH lysR-type" evidence="6">
    <location>
        <begin position="3"/>
        <end position="60"/>
    </location>
</feature>
<dbReference type="STRING" id="1206085.SAMN05443575_3111"/>
<evidence type="ECO:0000256" key="2">
    <source>
        <dbReference type="ARBA" id="ARBA00023015"/>
    </source>
</evidence>
<keyword evidence="3 7" id="KW-0238">DNA-binding</keyword>
<dbReference type="OrthoDB" id="3636008at2"/>
<dbReference type="GO" id="GO:0003700">
    <property type="term" value="F:DNA-binding transcription factor activity"/>
    <property type="evidence" value="ECO:0007669"/>
    <property type="project" value="InterPro"/>
</dbReference>
<organism evidence="7 8">
    <name type="scientific">Jatrophihabitans endophyticus</name>
    <dbReference type="NCBI Taxonomy" id="1206085"/>
    <lineage>
        <taxon>Bacteria</taxon>
        <taxon>Bacillati</taxon>
        <taxon>Actinomycetota</taxon>
        <taxon>Actinomycetes</taxon>
        <taxon>Jatrophihabitantales</taxon>
        <taxon>Jatrophihabitantaceae</taxon>
        <taxon>Jatrophihabitans</taxon>
    </lineage>
</organism>
<gene>
    <name evidence="7" type="ORF">SAMN05443575_3111</name>
</gene>
<dbReference type="Gene3D" id="3.40.190.10">
    <property type="entry name" value="Periplasmic binding protein-like II"/>
    <property type="match status" value="2"/>
</dbReference>
<dbReference type="InterPro" id="IPR036388">
    <property type="entry name" value="WH-like_DNA-bd_sf"/>
</dbReference>
<dbReference type="InterPro" id="IPR036390">
    <property type="entry name" value="WH_DNA-bd_sf"/>
</dbReference>
<evidence type="ECO:0000256" key="4">
    <source>
        <dbReference type="ARBA" id="ARBA00023163"/>
    </source>
</evidence>
<keyword evidence="5" id="KW-0472">Membrane</keyword>
<keyword evidence="5" id="KW-0812">Transmembrane</keyword>
<dbReference type="InterPro" id="IPR050950">
    <property type="entry name" value="HTH-type_LysR_regulators"/>
</dbReference>
<dbReference type="Pfam" id="PF03466">
    <property type="entry name" value="LysR_substrate"/>
    <property type="match status" value="1"/>
</dbReference>
<evidence type="ECO:0000313" key="8">
    <source>
        <dbReference type="Proteomes" id="UP000186132"/>
    </source>
</evidence>
<dbReference type="AlphaFoldDB" id="A0A1M5PKX8"/>
<sequence>MELDPRRLVVLRAVDRYGGVVGAAAALRVSPSAISQQLAMLERETGFVLIDRSRRGGQRSVEFTTAGRRLVGHADALVQVLDDAEADLGTLAATISGRVTLAAFVTVLRAFAGAAIVTVAQDHPGIDLSVHQLDDSTAAEDLLAGRTDLALVEDDAQRRRSVPRGLHYEPLYDDPFRVVVPIDWPEFDDLASIAERPWIDGSPGSAVGQAMRRVRHTSALRLPAAHLCQDFTAGLVLVSAGFAAALVPVLALWGADRERMRDVALPGLGSRRIGVLYRRSRNEPTPAVRTVLDELRAAAAHSAAS</sequence>
<evidence type="ECO:0000259" key="6">
    <source>
        <dbReference type="PROSITE" id="PS50931"/>
    </source>
</evidence>
<dbReference type="InterPro" id="IPR005119">
    <property type="entry name" value="LysR_subst-bd"/>
</dbReference>
<dbReference type="PANTHER" id="PTHR30419">
    <property type="entry name" value="HTH-TYPE TRANSCRIPTIONAL REGULATOR YBHD"/>
    <property type="match status" value="1"/>
</dbReference>
<keyword evidence="4" id="KW-0804">Transcription</keyword>
<name>A0A1M5PKX8_9ACTN</name>